<dbReference type="PANTHER" id="PTHR33744">
    <property type="entry name" value="CARBOHYDRATE DIACID REGULATOR"/>
    <property type="match status" value="1"/>
</dbReference>
<dbReference type="InterPro" id="IPR051448">
    <property type="entry name" value="CdaR-like_regulators"/>
</dbReference>
<protein>
    <submittedName>
        <fullName evidence="2">PucR C-terminal helix-turn-helix domain-containing protein</fullName>
    </submittedName>
</protein>
<feature type="domain" description="PucR C-terminal helix-turn-helix" evidence="1">
    <location>
        <begin position="225"/>
        <end position="282"/>
    </location>
</feature>
<dbReference type="Gene3D" id="1.10.10.2840">
    <property type="entry name" value="PucR C-terminal helix-turn-helix domain"/>
    <property type="match status" value="1"/>
</dbReference>
<dbReference type="InterPro" id="IPR042070">
    <property type="entry name" value="PucR_C-HTH_sf"/>
</dbReference>
<evidence type="ECO:0000313" key="2">
    <source>
        <dbReference type="EMBL" id="SEQ68036.1"/>
    </source>
</evidence>
<dbReference type="OrthoDB" id="9792148at2"/>
<dbReference type="Pfam" id="PF13556">
    <property type="entry name" value="HTH_30"/>
    <property type="match status" value="1"/>
</dbReference>
<proteinExistence type="predicted"/>
<dbReference type="STRING" id="571933.SAMN05216362_12214"/>
<accession>A0A1H9I088</accession>
<organism evidence="2 3">
    <name type="scientific">Piscibacillus halophilus</name>
    <dbReference type="NCBI Taxonomy" id="571933"/>
    <lineage>
        <taxon>Bacteria</taxon>
        <taxon>Bacillati</taxon>
        <taxon>Bacillota</taxon>
        <taxon>Bacilli</taxon>
        <taxon>Bacillales</taxon>
        <taxon>Bacillaceae</taxon>
        <taxon>Piscibacillus</taxon>
    </lineage>
</organism>
<keyword evidence="3" id="KW-1185">Reference proteome</keyword>
<dbReference type="SUPFAM" id="SSF46689">
    <property type="entry name" value="Homeodomain-like"/>
    <property type="match status" value="1"/>
</dbReference>
<dbReference type="InterPro" id="IPR009057">
    <property type="entry name" value="Homeodomain-like_sf"/>
</dbReference>
<evidence type="ECO:0000259" key="1">
    <source>
        <dbReference type="Pfam" id="PF13556"/>
    </source>
</evidence>
<dbReference type="AlphaFoldDB" id="A0A1H9I088"/>
<sequence>MNLEKLKQLFPNIKRVHMNEDGYYSFRVQGQLYAIPNDDLTNEQKQLIEAFSDQEPLHTKEETEWIHYLTQKTDRPPHDLNQYRFIVIHLPERATDPSNLRQSVSMALNKPFLFIWKPDLQLVLIEEISEKEEPIEFEEIMDVLSDDLDLKLRFFVSDTYNDIDKAPLIYHWFIKTAEQIFEVTHQRIVKQENSLLELLPMKYSKEDRLFYTESILKNTIHDSELLKTIQTVIEHHGNVTATAKALYMHRNSVQYRIDKFQEQTGQDMKNFKNMIQVYLAIQLIDS</sequence>
<dbReference type="Proteomes" id="UP000199427">
    <property type="component" value="Unassembled WGS sequence"/>
</dbReference>
<reference evidence="2 3" key="1">
    <citation type="submission" date="2016-10" db="EMBL/GenBank/DDBJ databases">
        <authorList>
            <person name="de Groot N.N."/>
        </authorList>
    </citation>
    <scope>NUCLEOTIDE SEQUENCE [LARGE SCALE GENOMIC DNA]</scope>
    <source>
        <strain evidence="2 3">DSM 21633</strain>
    </source>
</reference>
<dbReference type="InterPro" id="IPR025736">
    <property type="entry name" value="PucR_C-HTH_dom"/>
</dbReference>
<dbReference type="RefSeq" id="WP_091773962.1">
    <property type="nucleotide sequence ID" value="NZ_FOES01000022.1"/>
</dbReference>
<gene>
    <name evidence="2" type="ORF">SAMN05216362_12214</name>
</gene>
<name>A0A1H9I088_9BACI</name>
<evidence type="ECO:0000313" key="3">
    <source>
        <dbReference type="Proteomes" id="UP000199427"/>
    </source>
</evidence>
<dbReference type="EMBL" id="FOES01000022">
    <property type="protein sequence ID" value="SEQ68036.1"/>
    <property type="molecule type" value="Genomic_DNA"/>
</dbReference>
<dbReference type="PANTHER" id="PTHR33744:SF15">
    <property type="entry name" value="CARBOHYDRATE DIACID REGULATOR"/>
    <property type="match status" value="1"/>
</dbReference>